<evidence type="ECO:0000313" key="2">
    <source>
        <dbReference type="EMBL" id="TNM64379.1"/>
    </source>
</evidence>
<evidence type="ECO:0000313" key="1">
    <source>
        <dbReference type="EMBL" id="MBB6018746.1"/>
    </source>
</evidence>
<reference evidence="1 4" key="2">
    <citation type="submission" date="2020-08" db="EMBL/GenBank/DDBJ databases">
        <title>Genomic Encyclopedia of Type Strains, Phase IV (KMG-IV): sequencing the most valuable type-strain genomes for metagenomic binning, comparative biology and taxonomic classification.</title>
        <authorList>
            <person name="Goeker M."/>
        </authorList>
    </citation>
    <scope>NUCLEOTIDE SEQUENCE [LARGE SCALE GENOMIC DNA]</scope>
    <source>
        <strain evidence="1 4">DSM 12027</strain>
    </source>
</reference>
<keyword evidence="4" id="KW-1185">Reference proteome</keyword>
<dbReference type="AlphaFoldDB" id="A0A5C4XMD8"/>
<evidence type="ECO:0000313" key="3">
    <source>
        <dbReference type="Proteomes" id="UP000313988"/>
    </source>
</evidence>
<reference evidence="2 3" key="1">
    <citation type="submission" date="2019-06" db="EMBL/GenBank/DDBJ databases">
        <title>Genome sequence of Deinococcus radiopugnans ATCC 19172.</title>
        <authorList>
            <person name="Maclea K.S."/>
            <person name="Maynard C.R."/>
        </authorList>
    </citation>
    <scope>NUCLEOTIDE SEQUENCE [LARGE SCALE GENOMIC DNA]</scope>
    <source>
        <strain evidence="2 3">ATCC 19172</strain>
    </source>
</reference>
<sequence length="74" mass="8255">MMSKEWLIVRKNATHAIVDEMATTRSTMEQDEACLHQTYPDSAFTVSLYTSSRPVASGRELAGGGWDWDLSDSD</sequence>
<proteinExistence type="predicted"/>
<evidence type="ECO:0000313" key="4">
    <source>
        <dbReference type="Proteomes" id="UP000629870"/>
    </source>
</evidence>
<dbReference type="EMBL" id="JACHEW010000041">
    <property type="protein sequence ID" value="MBB6018746.1"/>
    <property type="molecule type" value="Genomic_DNA"/>
</dbReference>
<accession>A0A5C4XMD8</accession>
<organism evidence="2 3">
    <name type="scientific">Deinococcus radiopugnans ATCC 19172</name>
    <dbReference type="NCBI Taxonomy" id="585398"/>
    <lineage>
        <taxon>Bacteria</taxon>
        <taxon>Thermotogati</taxon>
        <taxon>Deinococcota</taxon>
        <taxon>Deinococci</taxon>
        <taxon>Deinococcales</taxon>
        <taxon>Deinococcaceae</taxon>
        <taxon>Deinococcus</taxon>
    </lineage>
</organism>
<dbReference type="Proteomes" id="UP000629870">
    <property type="component" value="Unassembled WGS sequence"/>
</dbReference>
<gene>
    <name evidence="2" type="ORF">FHR04_19775</name>
    <name evidence="1" type="ORF">HNQ04_004027</name>
</gene>
<dbReference type="RefSeq" id="WP_139404906.1">
    <property type="nucleotide sequence ID" value="NZ_JACHEW010000041.1"/>
</dbReference>
<protein>
    <submittedName>
        <fullName evidence="2">Uncharacterized protein</fullName>
    </submittedName>
</protein>
<name>A0A5C4XMD8_9DEIO</name>
<dbReference type="Proteomes" id="UP000313988">
    <property type="component" value="Unassembled WGS sequence"/>
</dbReference>
<dbReference type="EMBL" id="VDMO01000041">
    <property type="protein sequence ID" value="TNM64379.1"/>
    <property type="molecule type" value="Genomic_DNA"/>
</dbReference>
<comment type="caution">
    <text evidence="2">The sequence shown here is derived from an EMBL/GenBank/DDBJ whole genome shotgun (WGS) entry which is preliminary data.</text>
</comment>